<dbReference type="FunFam" id="3.80.10.10:FF:000224">
    <property type="entry name" value="Leucine-rich repeat extensin-like protein 1"/>
    <property type="match status" value="1"/>
</dbReference>
<keyword evidence="5 10" id="KW-0732">Signal</keyword>
<dbReference type="Pfam" id="PF00560">
    <property type="entry name" value="LRR_1"/>
    <property type="match status" value="3"/>
</dbReference>
<dbReference type="InterPro" id="IPR051582">
    <property type="entry name" value="LRR_extensin-like_regulator"/>
</dbReference>
<dbReference type="GeneID" id="111016708"/>
<evidence type="ECO:0000256" key="4">
    <source>
        <dbReference type="ARBA" id="ARBA00022614"/>
    </source>
</evidence>
<dbReference type="AlphaFoldDB" id="A0A6J1D1D1"/>
<evidence type="ECO:0000256" key="5">
    <source>
        <dbReference type="ARBA" id="ARBA00022729"/>
    </source>
</evidence>
<name>A0A6J1D1D1_MOMCH</name>
<sequence>MAYPFSSFSAKALILLLLQLSSLFNSLTAKLEGITTHNSHHHHRTRSSDTNPRLHQAFLALQAWKQVIYSDPKNYTTNWVGPSVCSYFGIYCAPSLDDPKLQVVAGIDLNHGDIAGFLPNELGLLTDLALLHLNSNRFCGILPHSLANLSLLFELDLSNNRFVGPFPSVVLLLPKLSFLDLRFNEFEGPIPPQLFNRTLDAIFINSNRFTSIIPQNIGGKSASVIVFANNNFGGCLPPTIASFANSLEELLLMNTNLSGCLPQEVGFLYKLRVLDVSFNKLVGPLPYSLAGLAHLEQLNLAHNSLSGNLYEGLCNLPNLDNVTVSYNYFCEEEGICRNLTVKGVAVDDRRNCLPEKPLQRSKKECSAVVDNPVDCFEHPCGGGGGGGGGFGASIAAVPASAPISSTSSVVAPTHS</sequence>
<evidence type="ECO:0000256" key="2">
    <source>
        <dbReference type="ARBA" id="ARBA00022512"/>
    </source>
</evidence>
<comment type="subcellular location">
    <subcellularLocation>
        <location evidence="1">Secreted</location>
        <location evidence="1">Cell wall</location>
    </subcellularLocation>
</comment>
<dbReference type="Pfam" id="PF13855">
    <property type="entry name" value="LRR_8"/>
    <property type="match status" value="1"/>
</dbReference>
<evidence type="ECO:0000256" key="1">
    <source>
        <dbReference type="ARBA" id="ARBA00004191"/>
    </source>
</evidence>
<feature type="signal peptide" evidence="10">
    <location>
        <begin position="1"/>
        <end position="29"/>
    </location>
</feature>
<dbReference type="SUPFAM" id="SSF52058">
    <property type="entry name" value="L domain-like"/>
    <property type="match status" value="1"/>
</dbReference>
<organism evidence="11 12">
    <name type="scientific">Momordica charantia</name>
    <name type="common">Bitter gourd</name>
    <name type="synonym">Balsam pear</name>
    <dbReference type="NCBI Taxonomy" id="3673"/>
    <lineage>
        <taxon>Eukaryota</taxon>
        <taxon>Viridiplantae</taxon>
        <taxon>Streptophyta</taxon>
        <taxon>Embryophyta</taxon>
        <taxon>Tracheophyta</taxon>
        <taxon>Spermatophyta</taxon>
        <taxon>Magnoliopsida</taxon>
        <taxon>eudicotyledons</taxon>
        <taxon>Gunneridae</taxon>
        <taxon>Pentapetalae</taxon>
        <taxon>rosids</taxon>
        <taxon>fabids</taxon>
        <taxon>Cucurbitales</taxon>
        <taxon>Cucurbitaceae</taxon>
        <taxon>Momordiceae</taxon>
        <taxon>Momordica</taxon>
    </lineage>
</organism>
<keyword evidence="4" id="KW-0433">Leucine-rich repeat</keyword>
<keyword evidence="2" id="KW-0134">Cell wall</keyword>
<evidence type="ECO:0000256" key="8">
    <source>
        <dbReference type="ARBA" id="ARBA00023278"/>
    </source>
</evidence>
<evidence type="ECO:0000313" key="12">
    <source>
        <dbReference type="RefSeq" id="XP_022147880.1"/>
    </source>
</evidence>
<proteinExistence type="predicted"/>
<dbReference type="KEGG" id="mcha:111016708"/>
<dbReference type="InterPro" id="IPR032675">
    <property type="entry name" value="LRR_dom_sf"/>
</dbReference>
<dbReference type="PANTHER" id="PTHR32093:SF50">
    <property type="entry name" value="EXTENSIN-LIKE PROTEIN"/>
    <property type="match status" value="1"/>
</dbReference>
<evidence type="ECO:0000256" key="7">
    <source>
        <dbReference type="ARBA" id="ARBA00023180"/>
    </source>
</evidence>
<evidence type="ECO:0000256" key="3">
    <source>
        <dbReference type="ARBA" id="ARBA00022525"/>
    </source>
</evidence>
<keyword evidence="8" id="KW-0379">Hydroxylation</keyword>
<evidence type="ECO:0000256" key="6">
    <source>
        <dbReference type="ARBA" id="ARBA00022737"/>
    </source>
</evidence>
<protein>
    <recommendedName>
        <fullName evidence="9">Cell wall hydroxyproline-rich glycoprotein</fullName>
    </recommendedName>
</protein>
<evidence type="ECO:0000256" key="10">
    <source>
        <dbReference type="SAM" id="SignalP"/>
    </source>
</evidence>
<evidence type="ECO:0000256" key="9">
    <source>
        <dbReference type="ARBA" id="ARBA00041871"/>
    </source>
</evidence>
<keyword evidence="7" id="KW-0325">Glycoprotein</keyword>
<dbReference type="RefSeq" id="XP_022147880.1">
    <property type="nucleotide sequence ID" value="XM_022292188.1"/>
</dbReference>
<keyword evidence="11" id="KW-1185">Reference proteome</keyword>
<evidence type="ECO:0000313" key="11">
    <source>
        <dbReference type="Proteomes" id="UP000504603"/>
    </source>
</evidence>
<keyword evidence="3" id="KW-0964">Secreted</keyword>
<dbReference type="Proteomes" id="UP000504603">
    <property type="component" value="Unplaced"/>
</dbReference>
<dbReference type="OrthoDB" id="676979at2759"/>
<accession>A0A6J1D1D1</accession>
<dbReference type="PANTHER" id="PTHR32093">
    <property type="entry name" value="LEUCINE-RICH REPEAT EXTENSIN-LIKE PROTEIN 3-RELATED"/>
    <property type="match status" value="1"/>
</dbReference>
<reference evidence="12" key="1">
    <citation type="submission" date="2025-08" db="UniProtKB">
        <authorList>
            <consortium name="RefSeq"/>
        </authorList>
    </citation>
    <scope>IDENTIFICATION</scope>
    <source>
        <strain evidence="12">OHB3-1</strain>
    </source>
</reference>
<gene>
    <name evidence="12" type="primary">LOC111016708</name>
</gene>
<dbReference type="InterPro" id="IPR001611">
    <property type="entry name" value="Leu-rich_rpt"/>
</dbReference>
<dbReference type="Gene3D" id="3.80.10.10">
    <property type="entry name" value="Ribonuclease Inhibitor"/>
    <property type="match status" value="2"/>
</dbReference>
<feature type="chain" id="PRO_5027121703" description="Cell wall hydroxyproline-rich glycoprotein" evidence="10">
    <location>
        <begin position="30"/>
        <end position="415"/>
    </location>
</feature>
<keyword evidence="6" id="KW-0677">Repeat</keyword>